<evidence type="ECO:0000256" key="2">
    <source>
        <dbReference type="ARBA" id="ARBA00004876"/>
    </source>
</evidence>
<sequence length="244" mass="26771">MFEDIKSYIRAAMERDPAAKNVVEVLLCYPGVHALIIHKLAHWLYRHKLFVLARLVSHISRFLTGIEIHPGAKIGKGVFIDHGMGVVIGETAEVGDNVTIYQGVTLGGTGKEKGKRHPTIEEGVVVAAGAKVLGSFTVGKYSKIGSGAVVLKEVPPYSTVVGVPGRVVARQGVKINEVDLKHNELPDPVGKALDLLTLRIRILEGELRELRARLEAMERESECNTKKPFDTDQLKEEPVHDYSI</sequence>
<dbReference type="GO" id="GO:0009001">
    <property type="term" value="F:serine O-acetyltransferase activity"/>
    <property type="evidence" value="ECO:0007669"/>
    <property type="project" value="UniProtKB-EC"/>
</dbReference>
<keyword evidence="6" id="KW-0963">Cytoplasm</keyword>
<keyword evidence="10" id="KW-0198">Cysteine biosynthesis</keyword>
<dbReference type="InterPro" id="IPR005881">
    <property type="entry name" value="Ser_O-AcTrfase"/>
</dbReference>
<dbReference type="GO" id="GO:0006535">
    <property type="term" value="P:cysteine biosynthetic process from serine"/>
    <property type="evidence" value="ECO:0007669"/>
    <property type="project" value="InterPro"/>
</dbReference>
<dbReference type="NCBIfam" id="NF041874">
    <property type="entry name" value="EPS_EpsC"/>
    <property type="match status" value="1"/>
</dbReference>
<reference evidence="14" key="2">
    <citation type="journal article" date="2023" name="Biology">
        <title>Prokaryotic Life Associated with Coal-Fire Gas Vents Revealed by Metagenomics.</title>
        <authorList>
            <person name="Kadnikov V.V."/>
            <person name="Mardanov A.V."/>
            <person name="Beletsky A.V."/>
            <person name="Karnachuk O.V."/>
            <person name="Ravin N.V."/>
        </authorList>
    </citation>
    <scope>NUCLEOTIDE SEQUENCE</scope>
    <source>
        <strain evidence="14">Bu02</strain>
    </source>
</reference>
<dbReference type="InterPro" id="IPR042122">
    <property type="entry name" value="Ser_AcTrfase_N_sf"/>
</dbReference>
<dbReference type="FunFam" id="2.160.10.10:FF:000007">
    <property type="entry name" value="Serine acetyltransferase"/>
    <property type="match status" value="1"/>
</dbReference>
<dbReference type="Pfam" id="PF00132">
    <property type="entry name" value="Hexapep"/>
    <property type="match status" value="1"/>
</dbReference>
<keyword evidence="7" id="KW-0028">Amino-acid biosynthesis</keyword>
<dbReference type="SUPFAM" id="SSF51161">
    <property type="entry name" value="Trimeric LpxA-like enzymes"/>
    <property type="match status" value="1"/>
</dbReference>
<evidence type="ECO:0000256" key="13">
    <source>
        <dbReference type="SAM" id="MobiDB-lite"/>
    </source>
</evidence>
<evidence type="ECO:0000256" key="7">
    <source>
        <dbReference type="ARBA" id="ARBA00022605"/>
    </source>
</evidence>
<keyword evidence="8 14" id="KW-0808">Transferase</keyword>
<keyword evidence="11 14" id="KW-0012">Acyltransferase</keyword>
<dbReference type="EC" id="2.3.1.30" evidence="4"/>
<evidence type="ECO:0000256" key="10">
    <source>
        <dbReference type="ARBA" id="ARBA00023192"/>
    </source>
</evidence>
<dbReference type="InterPro" id="IPR053376">
    <property type="entry name" value="Serine_acetyltransferase"/>
</dbReference>
<organism evidence="14">
    <name type="scientific">Candidatus Fermentithermobacillus carboniphilus</name>
    <dbReference type="NCBI Taxonomy" id="3085328"/>
    <lineage>
        <taxon>Bacteria</taxon>
        <taxon>Bacillati</taxon>
        <taxon>Bacillota</taxon>
        <taxon>Candidatus Fermentithermobacillia</taxon>
        <taxon>Candidatus Fermentithermobacillales</taxon>
        <taxon>Candidatus Fermentithermobacillaceae</taxon>
        <taxon>Candidatus Fermentithermobacillus</taxon>
    </lineage>
</organism>
<dbReference type="CDD" id="cd03354">
    <property type="entry name" value="LbH_SAT"/>
    <property type="match status" value="1"/>
</dbReference>
<proteinExistence type="inferred from homology"/>
<evidence type="ECO:0000256" key="9">
    <source>
        <dbReference type="ARBA" id="ARBA00022737"/>
    </source>
</evidence>
<gene>
    <name evidence="14" type="primary">cysE</name>
    <name evidence="14" type="ORF">IMF26_05165</name>
</gene>
<evidence type="ECO:0000256" key="12">
    <source>
        <dbReference type="ARBA" id="ARBA00049486"/>
    </source>
</evidence>
<dbReference type="PANTHER" id="PTHR42811">
    <property type="entry name" value="SERINE ACETYLTRANSFERASE"/>
    <property type="match status" value="1"/>
</dbReference>
<dbReference type="NCBIfam" id="TIGR01172">
    <property type="entry name" value="cysE"/>
    <property type="match status" value="1"/>
</dbReference>
<dbReference type="KEGG" id="fcz:IMF26_05165"/>
<name>A0AAT9LHY4_9FIRM</name>
<protein>
    <recommendedName>
        <fullName evidence="5">Serine acetyltransferase</fullName>
        <ecNumber evidence="4">2.3.1.30</ecNumber>
    </recommendedName>
</protein>
<evidence type="ECO:0000256" key="6">
    <source>
        <dbReference type="ARBA" id="ARBA00022490"/>
    </source>
</evidence>
<dbReference type="EMBL" id="CP062796">
    <property type="protein sequence ID" value="QUL99435.1"/>
    <property type="molecule type" value="Genomic_DNA"/>
</dbReference>
<dbReference type="AlphaFoldDB" id="A0AAT9LHY4"/>
<dbReference type="Gene3D" id="2.160.10.10">
    <property type="entry name" value="Hexapeptide repeat proteins"/>
    <property type="match status" value="1"/>
</dbReference>
<keyword evidence="9" id="KW-0677">Repeat</keyword>
<evidence type="ECO:0000256" key="8">
    <source>
        <dbReference type="ARBA" id="ARBA00022679"/>
    </source>
</evidence>
<dbReference type="FunFam" id="1.10.3130.10:FF:000003">
    <property type="entry name" value="Serine acetyltransferase"/>
    <property type="match status" value="1"/>
</dbReference>
<evidence type="ECO:0000256" key="11">
    <source>
        <dbReference type="ARBA" id="ARBA00023315"/>
    </source>
</evidence>
<accession>A0AAT9LHY4</accession>
<evidence type="ECO:0000256" key="1">
    <source>
        <dbReference type="ARBA" id="ARBA00004496"/>
    </source>
</evidence>
<comment type="subcellular location">
    <subcellularLocation>
        <location evidence="1">Cytoplasm</location>
    </subcellularLocation>
</comment>
<dbReference type="InterPro" id="IPR045304">
    <property type="entry name" value="LbH_SAT"/>
</dbReference>
<comment type="catalytic activity">
    <reaction evidence="12">
        <text>L-serine + acetyl-CoA = O-acetyl-L-serine + CoA</text>
        <dbReference type="Rhea" id="RHEA:24560"/>
        <dbReference type="ChEBI" id="CHEBI:33384"/>
        <dbReference type="ChEBI" id="CHEBI:57287"/>
        <dbReference type="ChEBI" id="CHEBI:57288"/>
        <dbReference type="ChEBI" id="CHEBI:58340"/>
        <dbReference type="EC" id="2.3.1.30"/>
    </reaction>
</comment>
<evidence type="ECO:0000313" key="14">
    <source>
        <dbReference type="EMBL" id="QUL99435.1"/>
    </source>
</evidence>
<dbReference type="Gene3D" id="1.10.3130.10">
    <property type="entry name" value="serine acetyltransferase, domain 1"/>
    <property type="match status" value="1"/>
</dbReference>
<evidence type="ECO:0000256" key="3">
    <source>
        <dbReference type="ARBA" id="ARBA00007274"/>
    </source>
</evidence>
<comment type="pathway">
    <text evidence="2">Amino-acid biosynthesis; L-cysteine biosynthesis; L-cysteine from L-serine: step 1/2.</text>
</comment>
<feature type="region of interest" description="Disordered" evidence="13">
    <location>
        <begin position="217"/>
        <end position="244"/>
    </location>
</feature>
<evidence type="ECO:0000256" key="5">
    <source>
        <dbReference type="ARBA" id="ARBA00018522"/>
    </source>
</evidence>
<comment type="similarity">
    <text evidence="3">Belongs to the transferase hexapeptide repeat family.</text>
</comment>
<dbReference type="InterPro" id="IPR001451">
    <property type="entry name" value="Hexapep"/>
</dbReference>
<evidence type="ECO:0000256" key="4">
    <source>
        <dbReference type="ARBA" id="ARBA00013266"/>
    </source>
</evidence>
<dbReference type="GO" id="GO:0005737">
    <property type="term" value="C:cytoplasm"/>
    <property type="evidence" value="ECO:0007669"/>
    <property type="project" value="UniProtKB-SubCell"/>
</dbReference>
<dbReference type="InterPro" id="IPR011004">
    <property type="entry name" value="Trimer_LpxA-like_sf"/>
</dbReference>
<reference evidence="14" key="1">
    <citation type="submission" date="2020-10" db="EMBL/GenBank/DDBJ databases">
        <authorList>
            <person name="Kadnikov V."/>
            <person name="Beletsky A.V."/>
            <person name="Mardanov A.V."/>
            <person name="Karnachuk O.V."/>
            <person name="Ravin N.V."/>
        </authorList>
    </citation>
    <scope>NUCLEOTIDE SEQUENCE</scope>
    <source>
        <strain evidence="14">Bu02</strain>
    </source>
</reference>